<organism evidence="4">
    <name type="scientific">Capitella teleta</name>
    <name type="common">Polychaete worm</name>
    <dbReference type="NCBI Taxonomy" id="283909"/>
    <lineage>
        <taxon>Eukaryota</taxon>
        <taxon>Metazoa</taxon>
        <taxon>Spiralia</taxon>
        <taxon>Lophotrochozoa</taxon>
        <taxon>Annelida</taxon>
        <taxon>Polychaeta</taxon>
        <taxon>Sedentaria</taxon>
        <taxon>Scolecida</taxon>
        <taxon>Capitellidae</taxon>
        <taxon>Capitella</taxon>
    </lineage>
</organism>
<evidence type="ECO:0000259" key="2">
    <source>
        <dbReference type="Pfam" id="PF01709"/>
    </source>
</evidence>
<dbReference type="GO" id="GO:0005739">
    <property type="term" value="C:mitochondrion"/>
    <property type="evidence" value="ECO:0007669"/>
    <property type="project" value="TreeGrafter"/>
</dbReference>
<dbReference type="STRING" id="283909.R7VFA5"/>
<reference evidence="5" key="3">
    <citation type="submission" date="2015-06" db="UniProtKB">
        <authorList>
            <consortium name="EnsemblMetazoa"/>
        </authorList>
    </citation>
    <scope>IDENTIFICATION</scope>
</reference>
<dbReference type="InterPro" id="IPR049083">
    <property type="entry name" value="TACO1_YebC_N"/>
</dbReference>
<evidence type="ECO:0000256" key="1">
    <source>
        <dbReference type="ARBA" id="ARBA00008724"/>
    </source>
</evidence>
<sequence>MATRSILVRSMRCLTLSQRVPSFPNQLLRGMAGHSKFANRKHIKAEKSKVKDARAGLIVRKIGIAIRESGISDPKLNSSLAKVMDEAKSLNVPFATVNDAIKRMTATQKAGSTLVVEARGVAGCNLIIEMFSDKHIKARQSVTAVLKKVGGAVGSAGSSSYAFDKKAVLTVTREGLEMDLDGAMEHAIDCGAEDVDEAEDEDEGKVFRFLCDPSDMNEVKKNLTDASLPVVDSRVEYIPHTFVPVPKDNEEILEKMFSLLENVEEITDVFDNAKIE</sequence>
<dbReference type="Gene3D" id="1.10.10.200">
    <property type="match status" value="1"/>
</dbReference>
<evidence type="ECO:0000313" key="6">
    <source>
        <dbReference type="Proteomes" id="UP000014760"/>
    </source>
</evidence>
<name>R7VFA5_CAPTE</name>
<dbReference type="HOGENOM" id="CLU_062974_1_0_1"/>
<proteinExistence type="inferred from homology"/>
<dbReference type="SUPFAM" id="SSF75625">
    <property type="entry name" value="YebC-like"/>
    <property type="match status" value="1"/>
</dbReference>
<keyword evidence="6" id="KW-1185">Reference proteome</keyword>
<dbReference type="PANTHER" id="PTHR12532:SF0">
    <property type="entry name" value="TRANSLATIONAL ACTIVATOR OF CYTOCHROME C OXIDASE 1"/>
    <property type="match status" value="1"/>
</dbReference>
<evidence type="ECO:0000259" key="3">
    <source>
        <dbReference type="Pfam" id="PF20772"/>
    </source>
</evidence>
<reference evidence="6" key="1">
    <citation type="submission" date="2012-12" db="EMBL/GenBank/DDBJ databases">
        <authorList>
            <person name="Hellsten U."/>
            <person name="Grimwood J."/>
            <person name="Chapman J.A."/>
            <person name="Shapiro H."/>
            <person name="Aerts A."/>
            <person name="Otillar R.P."/>
            <person name="Terry A.Y."/>
            <person name="Boore J.L."/>
            <person name="Simakov O."/>
            <person name="Marletaz F."/>
            <person name="Cho S.-J."/>
            <person name="Edsinger-Gonzales E."/>
            <person name="Havlak P."/>
            <person name="Kuo D.-H."/>
            <person name="Larsson T."/>
            <person name="Lv J."/>
            <person name="Arendt D."/>
            <person name="Savage R."/>
            <person name="Osoegawa K."/>
            <person name="de Jong P."/>
            <person name="Lindberg D.R."/>
            <person name="Seaver E.C."/>
            <person name="Weisblat D.A."/>
            <person name="Putnam N.H."/>
            <person name="Grigoriev I.V."/>
            <person name="Rokhsar D.S."/>
        </authorList>
    </citation>
    <scope>NUCLEOTIDE SEQUENCE</scope>
    <source>
        <strain evidence="6">I ESC-2004</strain>
    </source>
</reference>
<dbReference type="Proteomes" id="UP000014760">
    <property type="component" value="Unassembled WGS sequence"/>
</dbReference>
<dbReference type="Pfam" id="PF20772">
    <property type="entry name" value="TACO1_YebC_N"/>
    <property type="match status" value="1"/>
</dbReference>
<dbReference type="Gene3D" id="3.30.70.980">
    <property type="match status" value="2"/>
</dbReference>
<dbReference type="InterPro" id="IPR002876">
    <property type="entry name" value="Transcrip_reg_TACO1-like"/>
</dbReference>
<dbReference type="InterPro" id="IPR017856">
    <property type="entry name" value="Integrase-like_N"/>
</dbReference>
<dbReference type="FunCoup" id="R7VFA5">
    <property type="interactions" value="558"/>
</dbReference>
<dbReference type="AlphaFoldDB" id="R7VFA5"/>
<evidence type="ECO:0000313" key="4">
    <source>
        <dbReference type="EMBL" id="ELU17294.1"/>
    </source>
</evidence>
<gene>
    <name evidence="4" type="ORF">CAPTEDRAFT_219541</name>
</gene>
<accession>R7VFA5</accession>
<dbReference type="EnsemblMetazoa" id="CapteT219541">
    <property type="protein sequence ID" value="CapteP219541"/>
    <property type="gene ID" value="CapteG219541"/>
</dbReference>
<evidence type="ECO:0008006" key="7">
    <source>
        <dbReference type="Google" id="ProtNLM"/>
    </source>
</evidence>
<dbReference type="OrthoDB" id="2017544at2759"/>
<dbReference type="EMBL" id="KB292570">
    <property type="protein sequence ID" value="ELU17294.1"/>
    <property type="molecule type" value="Genomic_DNA"/>
</dbReference>
<dbReference type="FunFam" id="3.30.70.980:FF:000008">
    <property type="entry name" value="Translational activator of cytochrome c oxidase 1"/>
    <property type="match status" value="1"/>
</dbReference>
<feature type="domain" description="TACO1/YebC-like N-terminal" evidence="3">
    <location>
        <begin position="35"/>
        <end position="105"/>
    </location>
</feature>
<dbReference type="InterPro" id="IPR026564">
    <property type="entry name" value="Transcrip_reg_TACO1-like_dom3"/>
</dbReference>
<dbReference type="Pfam" id="PF01709">
    <property type="entry name" value="Transcrip_reg"/>
    <property type="match status" value="1"/>
</dbReference>
<dbReference type="InterPro" id="IPR048300">
    <property type="entry name" value="TACO1_YebC-like_2nd/3rd_dom"/>
</dbReference>
<reference evidence="4 6" key="2">
    <citation type="journal article" date="2013" name="Nature">
        <title>Insights into bilaterian evolution from three spiralian genomes.</title>
        <authorList>
            <person name="Simakov O."/>
            <person name="Marletaz F."/>
            <person name="Cho S.J."/>
            <person name="Edsinger-Gonzales E."/>
            <person name="Havlak P."/>
            <person name="Hellsten U."/>
            <person name="Kuo D.H."/>
            <person name="Larsson T."/>
            <person name="Lv J."/>
            <person name="Arendt D."/>
            <person name="Savage R."/>
            <person name="Osoegawa K."/>
            <person name="de Jong P."/>
            <person name="Grimwood J."/>
            <person name="Chapman J.A."/>
            <person name="Shapiro H."/>
            <person name="Aerts A."/>
            <person name="Otillar R.P."/>
            <person name="Terry A.Y."/>
            <person name="Boore J.L."/>
            <person name="Grigoriev I.V."/>
            <person name="Lindberg D.R."/>
            <person name="Seaver E.C."/>
            <person name="Weisblat D.A."/>
            <person name="Putnam N.H."/>
            <person name="Rokhsar D.S."/>
        </authorList>
    </citation>
    <scope>NUCLEOTIDE SEQUENCE</scope>
    <source>
        <strain evidence="4 6">I ESC-2004</strain>
    </source>
</reference>
<dbReference type="OMA" id="NFDIPDE"/>
<comment type="similarity">
    <text evidence="1">Belongs to the TACO1 family.</text>
</comment>
<protein>
    <recommendedName>
        <fullName evidence="7">Transcriptional regulatory protein</fullName>
    </recommendedName>
</protein>
<dbReference type="EMBL" id="AMQN01004070">
    <property type="status" value="NOT_ANNOTATED_CDS"/>
    <property type="molecule type" value="Genomic_DNA"/>
</dbReference>
<feature type="domain" description="TACO1/YebC-like second and third" evidence="2">
    <location>
        <begin position="114"/>
        <end position="273"/>
    </location>
</feature>
<dbReference type="PANTHER" id="PTHR12532">
    <property type="entry name" value="TRANSLATIONAL ACTIVATOR OF CYTOCHROME C OXIDASE 1"/>
    <property type="match status" value="1"/>
</dbReference>
<evidence type="ECO:0000313" key="5">
    <source>
        <dbReference type="EnsemblMetazoa" id="CapteP219541"/>
    </source>
</evidence>
<dbReference type="InterPro" id="IPR029072">
    <property type="entry name" value="YebC-like"/>
</dbReference>